<dbReference type="InterPro" id="IPR016032">
    <property type="entry name" value="Sig_transdc_resp-reg_C-effctor"/>
</dbReference>
<dbReference type="Proteomes" id="UP000186230">
    <property type="component" value="Chromosome"/>
</dbReference>
<dbReference type="PROSITE" id="PS50043">
    <property type="entry name" value="HTH_LUXR_2"/>
    <property type="match status" value="1"/>
</dbReference>
<dbReference type="InterPro" id="IPR036388">
    <property type="entry name" value="WH-like_DNA-bd_sf"/>
</dbReference>
<name>A0A1L7I6Q5_9FLAO</name>
<dbReference type="Pfam" id="PF00196">
    <property type="entry name" value="GerE"/>
    <property type="match status" value="1"/>
</dbReference>
<dbReference type="InterPro" id="IPR011047">
    <property type="entry name" value="Quinoprotein_ADH-like_sf"/>
</dbReference>
<evidence type="ECO:0000313" key="1">
    <source>
        <dbReference type="EMBL" id="APU68863.1"/>
    </source>
</evidence>
<proteinExistence type="predicted"/>
<dbReference type="SUPFAM" id="SSF46894">
    <property type="entry name" value="C-terminal effector domain of the bipartite response regulators"/>
    <property type="match status" value="1"/>
</dbReference>
<sequence length="908" mass="104681">MILRFLKYLAVTIISVQYCFSQEFVPPIQNYSPNFYNAASQNWDVAVAENGFVYVANNQGLLLFDGINWELHTLPGPSIIRSVYVAGERIFTGSYQEFGYWEFDDTGNLTYTSLKNLMKDIKLESEEFWDITGIDGDIYFRSFGAVYKYDGKTINRISNLVTTAFNNFNGQLLIAQRRNDISVLDKNGKVSEFISDADLKLNNVVDMIAAGDTLFIGTRDKLYTYSEGNFSAFPNIALNNLLASYELNHLVSATEKLLVFGTVKNGIVVYDRRAKSIVSFNRASGLQNNTVLGMAADNGKIWLALDRGVDLIDLDSPVKFYTDNTGELGAVYDLVNFAGNTYIASNTGIYNFKNDKIQQLRDAEGHTWNLEVINNRLFANHNTGTFLIDGDQLIPIDTRTGSFQLVKNPLNQNEIFICHYTGLSRYDLDQNKVTEVDSVKFPVKEMVIQQNELWMAHPYEGLFHAILGEDQSVLKVEKLPALDGKNENYKPRLYHINNQVVAFVNGRWFKYNFFKNAFEDFTEFSKYQKERLIKAEGNQYYFLDENSDQIFLSNLEDEVIPLPNSEMNTRLVKANENVIKENDSVLYVTLNDGYAKVEISQLNKKRDEAFPVIRQVRNNDSLLHLGDGMELDFQNSRNLVFKVGMPNSSDELLEYRVMGSDSIRGKVENGMINLRNLNEGPYTLLLDKAGANFQDPVGFDFVILPPWYLSNSMKLIYLLIFLFGLGLIVWFNKQKLRKHQLRLEEKFEAEHKERLEKLEKQQLMKEIDVKRKELANTTMMAAKKNEVLMEIQSELNKDKVKFSNEYRLKHIMTKINRAVKNKDEWKVFETNFNEVHEDFFKEVLERFPNLTNKDLKLCSYLKMNLSSKEIAPLMGISVRGVEVHRYRLRKKMDLDSKTNLTKFLIKNF</sequence>
<dbReference type="Gene3D" id="1.10.10.10">
    <property type="entry name" value="Winged helix-like DNA-binding domain superfamily/Winged helix DNA-binding domain"/>
    <property type="match status" value="1"/>
</dbReference>
<gene>
    <name evidence="1" type="ORF">GRFL_2139</name>
</gene>
<protein>
    <submittedName>
        <fullName evidence="1">Uncharacterized protein</fullName>
    </submittedName>
</protein>
<dbReference type="STRING" id="1229726.GRFL_2139"/>
<dbReference type="KEGG" id="gfl:GRFL_2139"/>
<dbReference type="GO" id="GO:0003677">
    <property type="term" value="F:DNA binding"/>
    <property type="evidence" value="ECO:0007669"/>
    <property type="project" value="InterPro"/>
</dbReference>
<accession>A0A1L7I6Q5</accession>
<dbReference type="Gene3D" id="2.130.10.10">
    <property type="entry name" value="YVTN repeat-like/Quinoprotein amine dehydrogenase"/>
    <property type="match status" value="1"/>
</dbReference>
<dbReference type="GO" id="GO:0006355">
    <property type="term" value="P:regulation of DNA-templated transcription"/>
    <property type="evidence" value="ECO:0007669"/>
    <property type="project" value="InterPro"/>
</dbReference>
<dbReference type="InterPro" id="IPR000792">
    <property type="entry name" value="Tscrpt_reg_LuxR_C"/>
</dbReference>
<dbReference type="SUPFAM" id="SSF50998">
    <property type="entry name" value="Quinoprotein alcohol dehydrogenase-like"/>
    <property type="match status" value="1"/>
</dbReference>
<dbReference type="EMBL" id="CP016359">
    <property type="protein sequence ID" value="APU68863.1"/>
    <property type="molecule type" value="Genomic_DNA"/>
</dbReference>
<dbReference type="InterPro" id="IPR015943">
    <property type="entry name" value="WD40/YVTN_repeat-like_dom_sf"/>
</dbReference>
<dbReference type="RefSeq" id="WP_083644587.1">
    <property type="nucleotide sequence ID" value="NZ_AMRU01000006.1"/>
</dbReference>
<evidence type="ECO:0000313" key="2">
    <source>
        <dbReference type="Proteomes" id="UP000186230"/>
    </source>
</evidence>
<reference evidence="1 2" key="1">
    <citation type="submission" date="2016-07" db="EMBL/GenBank/DDBJ databases">
        <title>Multi-omics approach to identify versatile polysaccharide utilization systems of a marine flavobacterium Gramella flava.</title>
        <authorList>
            <person name="Tang K."/>
        </authorList>
    </citation>
    <scope>NUCLEOTIDE SEQUENCE [LARGE SCALE GENOMIC DNA]</scope>
    <source>
        <strain evidence="1 2">JLT2011</strain>
    </source>
</reference>
<keyword evidence="2" id="KW-1185">Reference proteome</keyword>
<dbReference type="SMART" id="SM00421">
    <property type="entry name" value="HTH_LUXR"/>
    <property type="match status" value="1"/>
</dbReference>
<dbReference type="AlphaFoldDB" id="A0A1L7I6Q5"/>
<dbReference type="OrthoDB" id="1090267at2"/>
<organism evidence="1 2">
    <name type="scientific">Christiangramia flava JLT2011</name>
    <dbReference type="NCBI Taxonomy" id="1229726"/>
    <lineage>
        <taxon>Bacteria</taxon>
        <taxon>Pseudomonadati</taxon>
        <taxon>Bacteroidota</taxon>
        <taxon>Flavobacteriia</taxon>
        <taxon>Flavobacteriales</taxon>
        <taxon>Flavobacteriaceae</taxon>
        <taxon>Christiangramia</taxon>
    </lineage>
</organism>